<keyword evidence="3 6" id="KW-0732">Signal</keyword>
<evidence type="ECO:0000259" key="8">
    <source>
        <dbReference type="Pfam" id="PF16569"/>
    </source>
</evidence>
<feature type="transmembrane region" description="Helical" evidence="5">
    <location>
        <begin position="525"/>
        <end position="548"/>
    </location>
</feature>
<reference evidence="10 11" key="1">
    <citation type="submission" date="2014-03" db="EMBL/GenBank/DDBJ databases">
        <title>Genomics of Bifidobacteria.</title>
        <authorList>
            <person name="Ventura M."/>
            <person name="Milani C."/>
            <person name="Lugli G.A."/>
        </authorList>
    </citation>
    <scope>NUCLEOTIDE SEQUENCE [LARGE SCALE GENOMIC DNA]</scope>
    <source>
        <strain evidence="10 11">LMG 11586</strain>
    </source>
</reference>
<keyword evidence="11" id="KW-1185">Reference proteome</keyword>
<keyword evidence="5" id="KW-1133">Transmembrane helix</keyword>
<name>A0A087ANQ7_9BIFI</name>
<evidence type="ECO:0000256" key="6">
    <source>
        <dbReference type="SAM" id="SignalP"/>
    </source>
</evidence>
<keyword evidence="4" id="KW-0572">Peptidoglycan-anchor</keyword>
<evidence type="ECO:0000256" key="5">
    <source>
        <dbReference type="SAM" id="Phobius"/>
    </source>
</evidence>
<dbReference type="InterPro" id="IPR013783">
    <property type="entry name" value="Ig-like_fold"/>
</dbReference>
<evidence type="ECO:0000256" key="2">
    <source>
        <dbReference type="ARBA" id="ARBA00022525"/>
    </source>
</evidence>
<keyword evidence="5" id="KW-0472">Membrane</keyword>
<organism evidence="10 11">
    <name type="scientific">Bifidobacterium pullorum subsp. gallinarum</name>
    <dbReference type="NCBI Taxonomy" id="78344"/>
    <lineage>
        <taxon>Bacteria</taxon>
        <taxon>Bacillati</taxon>
        <taxon>Actinomycetota</taxon>
        <taxon>Actinomycetes</taxon>
        <taxon>Bifidobacteriales</taxon>
        <taxon>Bifidobacteriaceae</taxon>
        <taxon>Bifidobacterium</taxon>
    </lineage>
</organism>
<feature type="domain" description="Gram-positive cocci surface proteins LPxTG" evidence="7">
    <location>
        <begin position="514"/>
        <end position="552"/>
    </location>
</feature>
<dbReference type="Pfam" id="PF00746">
    <property type="entry name" value="Gram_pos_anchor"/>
    <property type="match status" value="1"/>
</dbReference>
<feature type="chain" id="PRO_5001818490" evidence="6">
    <location>
        <begin position="31"/>
        <end position="561"/>
    </location>
</feature>
<dbReference type="InterPro" id="IPR048052">
    <property type="entry name" value="FM1-like"/>
</dbReference>
<keyword evidence="1" id="KW-0134">Cell wall</keyword>
<evidence type="ECO:0000313" key="10">
    <source>
        <dbReference type="EMBL" id="KFI60407.1"/>
    </source>
</evidence>
<keyword evidence="5" id="KW-0812">Transmembrane</keyword>
<feature type="signal peptide" evidence="6">
    <location>
        <begin position="1"/>
        <end position="30"/>
    </location>
</feature>
<dbReference type="OrthoDB" id="2199792at2"/>
<dbReference type="NCBIfam" id="TIGR01167">
    <property type="entry name" value="LPXTG_anchor"/>
    <property type="match status" value="1"/>
</dbReference>
<evidence type="ECO:0000259" key="7">
    <source>
        <dbReference type="Pfam" id="PF00746"/>
    </source>
</evidence>
<dbReference type="EMBL" id="JGYX01000005">
    <property type="protein sequence ID" value="KFI60407.1"/>
    <property type="molecule type" value="Genomic_DNA"/>
</dbReference>
<dbReference type="Proteomes" id="UP000029046">
    <property type="component" value="Unassembled WGS sequence"/>
</dbReference>
<dbReference type="InterPro" id="IPR026466">
    <property type="entry name" value="Fim_isopep_form_D2_dom"/>
</dbReference>
<sequence length="561" mass="59924">MHKVTRKMAALLAALVLAVGVLFTATPAMAAGDGTLTVTTTDAAFSGKGVSAWRMFDITVHDNGDDTKSYGYTLCDEWKTFFLGDEESSIDPMVTIEGITEDNVSQKAYEYVNGLTNNQAQTNPSDPNNAGELADFAKLAAAWARGAGATSVANVKLADQTFSAGLEGNSYVATFSGIPFGYYVVSPATSGSTDVIDPFRGTDAMLVAVVDGTASLTVKTEYPTVDKQVQNGAGDEADDHTSVEIGDTLTFTLTATVPDVSEYEGENDYYRFAFVDTLDDGLTYTNNVVVKIGNQTITADDANYKVTAPAGNEGGELRIDFGKTIDGKNYRDARALFKNNAGKTITVTYTAKLNENAVVSEPETNSVKVEYSNNPGTDEFGTSEPSKTYQYDFEFILNKVDEANTPVENASFKLKDAEGNYIELVLVSEGVYRKATEDDSTKIQEVTTGSTGKIEFEGLAAGTYYLEETKTPEGYNPIDGDVKIVIVDTTNTTTLPVDPSWTVNGDASHEIKVVNKKGTLLPGTGGMGTVIFTIVGVAVIAGGAIWYVNRRRATSNGEHVA</sequence>
<dbReference type="AlphaFoldDB" id="A0A087ANQ7"/>
<dbReference type="NCBIfam" id="TIGR04226">
    <property type="entry name" value="RrgB_K2N_iso_D2"/>
    <property type="match status" value="1"/>
</dbReference>
<dbReference type="Pfam" id="PF17802">
    <property type="entry name" value="SpaA"/>
    <property type="match status" value="1"/>
</dbReference>
<gene>
    <name evidence="10" type="ORF">BIGA_0996</name>
</gene>
<dbReference type="Gene3D" id="2.60.40.740">
    <property type="match status" value="1"/>
</dbReference>
<dbReference type="eggNOG" id="COG4932">
    <property type="taxonomic scope" value="Bacteria"/>
</dbReference>
<dbReference type="Pfam" id="PF16569">
    <property type="entry name" value="GramPos_pilinBB"/>
    <property type="match status" value="1"/>
</dbReference>
<proteinExistence type="predicted"/>
<accession>A0A087ANQ7</accession>
<evidence type="ECO:0000313" key="11">
    <source>
        <dbReference type="Proteomes" id="UP000029046"/>
    </source>
</evidence>
<dbReference type="InterPro" id="IPR032334">
    <property type="entry name" value="GramPos_pilinBB"/>
</dbReference>
<dbReference type="InterPro" id="IPR019931">
    <property type="entry name" value="LPXTG_anchor"/>
</dbReference>
<evidence type="ECO:0000256" key="3">
    <source>
        <dbReference type="ARBA" id="ARBA00022729"/>
    </source>
</evidence>
<dbReference type="NCBIfam" id="NF033902">
    <property type="entry name" value="iso_D2_wall_anc"/>
    <property type="match status" value="1"/>
</dbReference>
<protein>
    <submittedName>
        <fullName evidence="10">Cell surface protein</fullName>
    </submittedName>
</protein>
<feature type="domain" description="Gram-positive pilin backbone subunit 2 Cna-B-like" evidence="8">
    <location>
        <begin position="246"/>
        <end position="375"/>
    </location>
</feature>
<evidence type="ECO:0000256" key="4">
    <source>
        <dbReference type="ARBA" id="ARBA00023088"/>
    </source>
</evidence>
<dbReference type="GO" id="GO:0005975">
    <property type="term" value="P:carbohydrate metabolic process"/>
    <property type="evidence" value="ECO:0007669"/>
    <property type="project" value="UniProtKB-ARBA"/>
</dbReference>
<dbReference type="InterPro" id="IPR041033">
    <property type="entry name" value="SpaA_PFL_dom_1"/>
</dbReference>
<evidence type="ECO:0000259" key="9">
    <source>
        <dbReference type="Pfam" id="PF17802"/>
    </source>
</evidence>
<dbReference type="Gene3D" id="2.60.40.10">
    <property type="entry name" value="Immunoglobulins"/>
    <property type="match status" value="1"/>
</dbReference>
<comment type="caution">
    <text evidence="10">The sequence shown here is derived from an EMBL/GenBank/DDBJ whole genome shotgun (WGS) entry which is preliminary data.</text>
</comment>
<keyword evidence="2" id="KW-0964">Secreted</keyword>
<dbReference type="SUPFAM" id="SSF49478">
    <property type="entry name" value="Cna protein B-type domain"/>
    <property type="match status" value="1"/>
</dbReference>
<evidence type="ECO:0000256" key="1">
    <source>
        <dbReference type="ARBA" id="ARBA00022512"/>
    </source>
</evidence>
<feature type="domain" description="SpaA-like prealbumin fold" evidence="9">
    <location>
        <begin position="395"/>
        <end position="494"/>
    </location>
</feature>